<dbReference type="RefSeq" id="WP_094269523.1">
    <property type="nucleotide sequence ID" value="NZ_JAQVFK010000121.1"/>
</dbReference>
<dbReference type="PANTHER" id="PTHR45566:SF1">
    <property type="entry name" value="HTH-TYPE TRANSCRIPTIONAL REGULATOR YHJB-RELATED"/>
    <property type="match status" value="1"/>
</dbReference>
<evidence type="ECO:0000256" key="1">
    <source>
        <dbReference type="ARBA" id="ARBA00022553"/>
    </source>
</evidence>
<dbReference type="Proteomes" id="UP000215181">
    <property type="component" value="Unassembled WGS sequence"/>
</dbReference>
<dbReference type="CDD" id="cd06170">
    <property type="entry name" value="LuxR_C_like"/>
    <property type="match status" value="1"/>
</dbReference>
<accession>A0A235EUK2</accession>
<dbReference type="EMBL" id="NOIH01000030">
    <property type="protein sequence ID" value="OYD52671.1"/>
    <property type="molecule type" value="Genomic_DNA"/>
</dbReference>
<dbReference type="AlphaFoldDB" id="A0A235EUK2"/>
<dbReference type="GO" id="GO:0000160">
    <property type="term" value="P:phosphorelay signal transduction system"/>
    <property type="evidence" value="ECO:0007669"/>
    <property type="project" value="InterPro"/>
</dbReference>
<dbReference type="SUPFAM" id="SSF52172">
    <property type="entry name" value="CheY-like"/>
    <property type="match status" value="1"/>
</dbReference>
<reference evidence="6 7" key="1">
    <citation type="submission" date="2017-07" db="EMBL/GenBank/DDBJ databases">
        <title>Thauera sp. KNDSS-Mac4 genome sequence and assembly.</title>
        <authorList>
            <person name="Mayilraj S."/>
        </authorList>
    </citation>
    <scope>NUCLEOTIDE SEQUENCE [LARGE SCALE GENOMIC DNA]</scope>
    <source>
        <strain evidence="6 7">KNDSS-Mac4</strain>
    </source>
</reference>
<name>A0A235EUK2_9RHOO</name>
<dbReference type="InterPro" id="IPR011006">
    <property type="entry name" value="CheY-like_superfamily"/>
</dbReference>
<dbReference type="InterPro" id="IPR016032">
    <property type="entry name" value="Sig_transdc_resp-reg_C-effctor"/>
</dbReference>
<proteinExistence type="predicted"/>
<sequence>MSRILIVEDHALVREAMAQSLARLQAGLACIEASGADEAIARLEADADIDLAIIDLMLPDMNGFSLLGVLAKRFPDVPAIVVSAIDDEASVRRAIKAGASGYVSKSSSGDVLLEAVRVVLAGGVHTPAARSASAPGGRGVPPSERFGLTTAQARVLDLLASGKTNREIADLLGLSEGTVKVHVTAIFRALGVSNRAQALVVMSRSGTRL</sequence>
<dbReference type="GO" id="GO:0003677">
    <property type="term" value="F:DNA binding"/>
    <property type="evidence" value="ECO:0007669"/>
    <property type="project" value="UniProtKB-KW"/>
</dbReference>
<feature type="modified residue" description="4-aspartylphosphate" evidence="3">
    <location>
        <position position="55"/>
    </location>
</feature>
<evidence type="ECO:0000256" key="3">
    <source>
        <dbReference type="PROSITE-ProRule" id="PRU00169"/>
    </source>
</evidence>
<dbReference type="InterPro" id="IPR051015">
    <property type="entry name" value="EvgA-like"/>
</dbReference>
<dbReference type="InterPro" id="IPR000792">
    <property type="entry name" value="Tscrpt_reg_LuxR_C"/>
</dbReference>
<dbReference type="CDD" id="cd17535">
    <property type="entry name" value="REC_NarL-like"/>
    <property type="match status" value="1"/>
</dbReference>
<feature type="domain" description="Response regulatory" evidence="5">
    <location>
        <begin position="3"/>
        <end position="120"/>
    </location>
</feature>
<evidence type="ECO:0000313" key="7">
    <source>
        <dbReference type="Proteomes" id="UP000215181"/>
    </source>
</evidence>
<keyword evidence="2 6" id="KW-0238">DNA-binding</keyword>
<dbReference type="Gene3D" id="3.40.50.2300">
    <property type="match status" value="1"/>
</dbReference>
<dbReference type="PROSITE" id="PS50043">
    <property type="entry name" value="HTH_LUXR_2"/>
    <property type="match status" value="1"/>
</dbReference>
<evidence type="ECO:0000256" key="2">
    <source>
        <dbReference type="ARBA" id="ARBA00023125"/>
    </source>
</evidence>
<keyword evidence="7" id="KW-1185">Reference proteome</keyword>
<evidence type="ECO:0000259" key="4">
    <source>
        <dbReference type="PROSITE" id="PS50043"/>
    </source>
</evidence>
<gene>
    <name evidence="6" type="ORF">CGK74_16610</name>
</gene>
<dbReference type="GO" id="GO:0006355">
    <property type="term" value="P:regulation of DNA-templated transcription"/>
    <property type="evidence" value="ECO:0007669"/>
    <property type="project" value="InterPro"/>
</dbReference>
<dbReference type="Gene3D" id="1.10.10.10">
    <property type="entry name" value="Winged helix-like DNA-binding domain superfamily/Winged helix DNA-binding domain"/>
    <property type="match status" value="1"/>
</dbReference>
<dbReference type="InterPro" id="IPR058245">
    <property type="entry name" value="NreC/VraR/RcsB-like_REC"/>
</dbReference>
<dbReference type="InterPro" id="IPR036388">
    <property type="entry name" value="WH-like_DNA-bd_sf"/>
</dbReference>
<feature type="domain" description="HTH luxR-type" evidence="4">
    <location>
        <begin position="141"/>
        <end position="206"/>
    </location>
</feature>
<dbReference type="SMART" id="SM00421">
    <property type="entry name" value="HTH_LUXR"/>
    <property type="match status" value="1"/>
</dbReference>
<dbReference type="PRINTS" id="PR00038">
    <property type="entry name" value="HTHLUXR"/>
</dbReference>
<comment type="caution">
    <text evidence="6">The sequence shown here is derived from an EMBL/GenBank/DDBJ whole genome shotgun (WGS) entry which is preliminary data.</text>
</comment>
<dbReference type="SMART" id="SM00448">
    <property type="entry name" value="REC"/>
    <property type="match status" value="1"/>
</dbReference>
<dbReference type="Pfam" id="PF00196">
    <property type="entry name" value="GerE"/>
    <property type="match status" value="1"/>
</dbReference>
<dbReference type="SUPFAM" id="SSF46894">
    <property type="entry name" value="C-terminal effector domain of the bipartite response regulators"/>
    <property type="match status" value="1"/>
</dbReference>
<dbReference type="InterPro" id="IPR001789">
    <property type="entry name" value="Sig_transdc_resp-reg_receiver"/>
</dbReference>
<dbReference type="PANTHER" id="PTHR45566">
    <property type="entry name" value="HTH-TYPE TRANSCRIPTIONAL REGULATOR YHJB-RELATED"/>
    <property type="match status" value="1"/>
</dbReference>
<organism evidence="6 7">
    <name type="scientific">Thauera propionica</name>
    <dbReference type="NCBI Taxonomy" id="2019431"/>
    <lineage>
        <taxon>Bacteria</taxon>
        <taxon>Pseudomonadati</taxon>
        <taxon>Pseudomonadota</taxon>
        <taxon>Betaproteobacteria</taxon>
        <taxon>Rhodocyclales</taxon>
        <taxon>Zoogloeaceae</taxon>
        <taxon>Thauera</taxon>
    </lineage>
</organism>
<keyword evidence="1 3" id="KW-0597">Phosphoprotein</keyword>
<dbReference type="Pfam" id="PF00072">
    <property type="entry name" value="Response_reg"/>
    <property type="match status" value="1"/>
</dbReference>
<protein>
    <submittedName>
        <fullName evidence="6">DNA-binding response regulator</fullName>
    </submittedName>
</protein>
<evidence type="ECO:0000259" key="5">
    <source>
        <dbReference type="PROSITE" id="PS50110"/>
    </source>
</evidence>
<evidence type="ECO:0000313" key="6">
    <source>
        <dbReference type="EMBL" id="OYD52671.1"/>
    </source>
</evidence>
<dbReference type="PROSITE" id="PS50110">
    <property type="entry name" value="RESPONSE_REGULATORY"/>
    <property type="match status" value="1"/>
</dbReference>
<dbReference type="OrthoDB" id="3623000at2"/>